<dbReference type="InterPro" id="IPR013098">
    <property type="entry name" value="Ig_I-set"/>
</dbReference>
<evidence type="ECO:0000256" key="7">
    <source>
        <dbReference type="ARBA" id="ARBA00023180"/>
    </source>
</evidence>
<dbReference type="SMART" id="SM00406">
    <property type="entry name" value="IGv"/>
    <property type="match status" value="1"/>
</dbReference>
<sequence length="505" mass="56552">MRGPESGRRVERRLWRDRYGEWGKESGGLCLCDEGVKGDSVGKESGERHFERAEANEDESFSALIPREDEGFLIWELGWKYSFLDSQQNNEPEFVDNIRNVTVPAGREAILSCVVSNLGKYKVGWIRAEDQTILTLDTKVVTHNSRVTVTHDGSRTWNLHLRQVRQNDRGCYMCQINTAIMKKRLGCIDVHVSPNIIDAETSSDITVREGDNATLVCRATGHPPPRIIWKREDGEKISMRRGFREVYKGYDNITGESLQFIRLDRKQMGTFLCIATNEVPPAVSKRITLDVNFAPMIKVPSQLLGAPFGTDVVLECHVESCPKAFIYWMKNRGEMLMGGLGLQNSTKYMIEETRLTYKTFVKLTVIGFQKKDVGIYNCMAANSMGKAEAQIRLHEIKISKSTSSATENQVVTSPGFATPPMSTEGKSPGKNQHPPDTLWTTYEAVAPRDSVASPRDPKSEVTRRGRDDVPASSASSTSNLLPKSLVAVVEVVWAQAWLLCSQGRR</sequence>
<proteinExistence type="predicted"/>
<gene>
    <name evidence="11" type="ORF">AFUS01_LOCUS22466</name>
</gene>
<keyword evidence="7" id="KW-0325">Glycoprotein</keyword>
<dbReference type="SMART" id="SM00409">
    <property type="entry name" value="IG"/>
    <property type="match status" value="3"/>
</dbReference>
<dbReference type="InterPro" id="IPR007110">
    <property type="entry name" value="Ig-like_dom"/>
</dbReference>
<dbReference type="FunFam" id="2.60.40.10:FF:000328">
    <property type="entry name" value="CLUMA_CG000981, isoform A"/>
    <property type="match status" value="1"/>
</dbReference>
<keyword evidence="12" id="KW-1185">Reference proteome</keyword>
<evidence type="ECO:0000256" key="6">
    <source>
        <dbReference type="ARBA" id="ARBA00023157"/>
    </source>
</evidence>
<dbReference type="PANTHER" id="PTHR12231:SF105">
    <property type="entry name" value="LACHESIN-LIKE PROTEIN"/>
    <property type="match status" value="1"/>
</dbReference>
<reference evidence="11" key="1">
    <citation type="submission" date="2021-06" db="EMBL/GenBank/DDBJ databases">
        <authorList>
            <person name="Hodson N. C."/>
            <person name="Mongue J. A."/>
            <person name="Jaron S. K."/>
        </authorList>
    </citation>
    <scope>NUCLEOTIDE SEQUENCE</scope>
</reference>
<evidence type="ECO:0000313" key="12">
    <source>
        <dbReference type="Proteomes" id="UP000708208"/>
    </source>
</evidence>
<dbReference type="InterPro" id="IPR051170">
    <property type="entry name" value="Neural/epithelial_adhesion"/>
</dbReference>
<dbReference type="GO" id="GO:0005886">
    <property type="term" value="C:plasma membrane"/>
    <property type="evidence" value="ECO:0007669"/>
    <property type="project" value="UniProtKB-SubCell"/>
</dbReference>
<keyword evidence="8" id="KW-0393">Immunoglobulin domain</keyword>
<dbReference type="InterPro" id="IPR003599">
    <property type="entry name" value="Ig_sub"/>
</dbReference>
<keyword evidence="2" id="KW-1003">Cell membrane</keyword>
<dbReference type="Pfam" id="PF00047">
    <property type="entry name" value="ig"/>
    <property type="match status" value="2"/>
</dbReference>
<dbReference type="Pfam" id="PF07679">
    <property type="entry name" value="I-set"/>
    <property type="match status" value="1"/>
</dbReference>
<evidence type="ECO:0000256" key="2">
    <source>
        <dbReference type="ARBA" id="ARBA00022475"/>
    </source>
</evidence>
<protein>
    <recommendedName>
        <fullName evidence="10">Ig-like domain-containing protein</fullName>
    </recommendedName>
</protein>
<evidence type="ECO:0000256" key="4">
    <source>
        <dbReference type="ARBA" id="ARBA00022737"/>
    </source>
</evidence>
<dbReference type="PANTHER" id="PTHR12231">
    <property type="entry name" value="CTX-RELATED TYPE I TRANSMEMBRANE PROTEIN"/>
    <property type="match status" value="1"/>
</dbReference>
<dbReference type="OrthoDB" id="10012075at2759"/>
<evidence type="ECO:0000256" key="8">
    <source>
        <dbReference type="ARBA" id="ARBA00023319"/>
    </source>
</evidence>
<keyword evidence="5" id="KW-0472">Membrane</keyword>
<feature type="region of interest" description="Disordered" evidence="9">
    <location>
        <begin position="403"/>
        <end position="477"/>
    </location>
</feature>
<feature type="compositionally biased region" description="Polar residues" evidence="9">
    <location>
        <begin position="403"/>
        <end position="412"/>
    </location>
</feature>
<feature type="domain" description="Ig-like" evidence="10">
    <location>
        <begin position="194"/>
        <end position="288"/>
    </location>
</feature>
<dbReference type="GO" id="GO:0043005">
    <property type="term" value="C:neuron projection"/>
    <property type="evidence" value="ECO:0007669"/>
    <property type="project" value="TreeGrafter"/>
</dbReference>
<evidence type="ECO:0000256" key="5">
    <source>
        <dbReference type="ARBA" id="ARBA00023136"/>
    </source>
</evidence>
<dbReference type="PROSITE" id="PS50835">
    <property type="entry name" value="IG_LIKE"/>
    <property type="match status" value="3"/>
</dbReference>
<evidence type="ECO:0000259" key="10">
    <source>
        <dbReference type="PROSITE" id="PS50835"/>
    </source>
</evidence>
<dbReference type="InterPro" id="IPR013151">
    <property type="entry name" value="Immunoglobulin_dom"/>
</dbReference>
<keyword evidence="4" id="KW-0677">Repeat</keyword>
<dbReference type="AlphaFoldDB" id="A0A8J2P7I0"/>
<keyword evidence="3" id="KW-0732">Signal</keyword>
<evidence type="ECO:0000256" key="3">
    <source>
        <dbReference type="ARBA" id="ARBA00022729"/>
    </source>
</evidence>
<accession>A0A8J2P7I0</accession>
<evidence type="ECO:0000256" key="1">
    <source>
        <dbReference type="ARBA" id="ARBA00004236"/>
    </source>
</evidence>
<keyword evidence="6" id="KW-1015">Disulfide bond</keyword>
<dbReference type="SMART" id="SM00408">
    <property type="entry name" value="IGc2"/>
    <property type="match status" value="3"/>
</dbReference>
<name>A0A8J2P7I0_9HEXA</name>
<dbReference type="EMBL" id="CAJVCH010261827">
    <property type="protein sequence ID" value="CAG7734059.1"/>
    <property type="molecule type" value="Genomic_DNA"/>
</dbReference>
<evidence type="ECO:0000256" key="9">
    <source>
        <dbReference type="SAM" id="MobiDB-lite"/>
    </source>
</evidence>
<comment type="subcellular location">
    <subcellularLocation>
        <location evidence="1">Cell membrane</location>
    </subcellularLocation>
</comment>
<evidence type="ECO:0000313" key="11">
    <source>
        <dbReference type="EMBL" id="CAG7734059.1"/>
    </source>
</evidence>
<organism evidence="11 12">
    <name type="scientific">Allacma fusca</name>
    <dbReference type="NCBI Taxonomy" id="39272"/>
    <lineage>
        <taxon>Eukaryota</taxon>
        <taxon>Metazoa</taxon>
        <taxon>Ecdysozoa</taxon>
        <taxon>Arthropoda</taxon>
        <taxon>Hexapoda</taxon>
        <taxon>Collembola</taxon>
        <taxon>Symphypleona</taxon>
        <taxon>Sminthuridae</taxon>
        <taxon>Allacma</taxon>
    </lineage>
</organism>
<feature type="domain" description="Ig-like" evidence="10">
    <location>
        <begin position="295"/>
        <end position="394"/>
    </location>
</feature>
<comment type="caution">
    <text evidence="11">The sequence shown here is derived from an EMBL/GenBank/DDBJ whole genome shotgun (WGS) entry which is preliminary data.</text>
</comment>
<dbReference type="InterPro" id="IPR003598">
    <property type="entry name" value="Ig_sub2"/>
</dbReference>
<dbReference type="InterPro" id="IPR013106">
    <property type="entry name" value="Ig_V-set"/>
</dbReference>
<dbReference type="Proteomes" id="UP000708208">
    <property type="component" value="Unassembled WGS sequence"/>
</dbReference>
<feature type="domain" description="Ig-like" evidence="10">
    <location>
        <begin position="92"/>
        <end position="186"/>
    </location>
</feature>
<feature type="compositionally biased region" description="Basic and acidic residues" evidence="9">
    <location>
        <begin position="455"/>
        <end position="469"/>
    </location>
</feature>